<dbReference type="Gene3D" id="3.40.1350.10">
    <property type="match status" value="1"/>
</dbReference>
<comment type="similarity">
    <text evidence="1 2">Belongs to the UPF0102 family.</text>
</comment>
<dbReference type="OrthoDB" id="9802516at2"/>
<dbReference type="SUPFAM" id="SSF52980">
    <property type="entry name" value="Restriction endonuclease-like"/>
    <property type="match status" value="1"/>
</dbReference>
<proteinExistence type="inferred from homology"/>
<dbReference type="KEGG" id="uli:ETAA1_27310"/>
<dbReference type="PANTHER" id="PTHR34039">
    <property type="entry name" value="UPF0102 PROTEIN YRAN"/>
    <property type="match status" value="1"/>
</dbReference>
<dbReference type="InterPro" id="IPR011335">
    <property type="entry name" value="Restrct_endonuc-II-like"/>
</dbReference>
<accession>A0A517XTE9</accession>
<dbReference type="GO" id="GO:0003676">
    <property type="term" value="F:nucleic acid binding"/>
    <property type="evidence" value="ECO:0007669"/>
    <property type="project" value="InterPro"/>
</dbReference>
<dbReference type="InterPro" id="IPR003509">
    <property type="entry name" value="UPF0102_YraN-like"/>
</dbReference>
<protein>
    <recommendedName>
        <fullName evidence="2">UPF0102 protein ETAA1_27310</fullName>
    </recommendedName>
</protein>
<dbReference type="EMBL" id="CP036273">
    <property type="protein sequence ID" value="QDU20771.1"/>
    <property type="molecule type" value="Genomic_DNA"/>
</dbReference>
<dbReference type="PANTHER" id="PTHR34039:SF1">
    <property type="entry name" value="UPF0102 PROTEIN YRAN"/>
    <property type="match status" value="1"/>
</dbReference>
<organism evidence="3 4">
    <name type="scientific">Urbifossiella limnaea</name>
    <dbReference type="NCBI Taxonomy" id="2528023"/>
    <lineage>
        <taxon>Bacteria</taxon>
        <taxon>Pseudomonadati</taxon>
        <taxon>Planctomycetota</taxon>
        <taxon>Planctomycetia</taxon>
        <taxon>Gemmatales</taxon>
        <taxon>Gemmataceae</taxon>
        <taxon>Urbifossiella</taxon>
    </lineage>
</organism>
<dbReference type="HAMAP" id="MF_00048">
    <property type="entry name" value="UPF0102"/>
    <property type="match status" value="1"/>
</dbReference>
<keyword evidence="4" id="KW-1185">Reference proteome</keyword>
<dbReference type="Pfam" id="PF02021">
    <property type="entry name" value="UPF0102"/>
    <property type="match status" value="1"/>
</dbReference>
<evidence type="ECO:0000313" key="4">
    <source>
        <dbReference type="Proteomes" id="UP000319576"/>
    </source>
</evidence>
<sequence>MFARRPWWRRWFGRRSERAAARFLRGLGYRVVAANVTDPAGEIDLIALDGETVVVVEVRSTATDDWERTAASVDLRKQRKITGAAVRFLARRRLLEGVAVRFDVLVLCWPPTAREPVVRHFPHAFEATGRFQFHG</sequence>
<gene>
    <name evidence="3" type="ORF">ETAA1_27310</name>
</gene>
<evidence type="ECO:0000256" key="2">
    <source>
        <dbReference type="HAMAP-Rule" id="MF_00048"/>
    </source>
</evidence>
<dbReference type="AlphaFoldDB" id="A0A517XTE9"/>
<evidence type="ECO:0000256" key="1">
    <source>
        <dbReference type="ARBA" id="ARBA00006738"/>
    </source>
</evidence>
<dbReference type="RefSeq" id="WP_145238890.1">
    <property type="nucleotide sequence ID" value="NZ_CP036273.1"/>
</dbReference>
<dbReference type="Proteomes" id="UP000319576">
    <property type="component" value="Chromosome"/>
</dbReference>
<reference evidence="3 4" key="1">
    <citation type="submission" date="2019-02" db="EMBL/GenBank/DDBJ databases">
        <title>Deep-cultivation of Planctomycetes and their phenomic and genomic characterization uncovers novel biology.</title>
        <authorList>
            <person name="Wiegand S."/>
            <person name="Jogler M."/>
            <person name="Boedeker C."/>
            <person name="Pinto D."/>
            <person name="Vollmers J."/>
            <person name="Rivas-Marin E."/>
            <person name="Kohn T."/>
            <person name="Peeters S.H."/>
            <person name="Heuer A."/>
            <person name="Rast P."/>
            <person name="Oberbeckmann S."/>
            <person name="Bunk B."/>
            <person name="Jeske O."/>
            <person name="Meyerdierks A."/>
            <person name="Storesund J.E."/>
            <person name="Kallscheuer N."/>
            <person name="Luecker S."/>
            <person name="Lage O.M."/>
            <person name="Pohl T."/>
            <person name="Merkel B.J."/>
            <person name="Hornburger P."/>
            <person name="Mueller R.-W."/>
            <person name="Bruemmer F."/>
            <person name="Labrenz M."/>
            <person name="Spormann A.M."/>
            <person name="Op den Camp H."/>
            <person name="Overmann J."/>
            <person name="Amann R."/>
            <person name="Jetten M.S.M."/>
            <person name="Mascher T."/>
            <person name="Medema M.H."/>
            <person name="Devos D.P."/>
            <person name="Kaster A.-K."/>
            <person name="Ovreas L."/>
            <person name="Rohde M."/>
            <person name="Galperin M.Y."/>
            <person name="Jogler C."/>
        </authorList>
    </citation>
    <scope>NUCLEOTIDE SEQUENCE [LARGE SCALE GENOMIC DNA]</scope>
    <source>
        <strain evidence="3 4">ETA_A1</strain>
    </source>
</reference>
<name>A0A517XTE9_9BACT</name>
<evidence type="ECO:0000313" key="3">
    <source>
        <dbReference type="EMBL" id="QDU20771.1"/>
    </source>
</evidence>
<dbReference type="InterPro" id="IPR011856">
    <property type="entry name" value="tRNA_endonuc-like_dom_sf"/>
</dbReference>
<dbReference type="NCBIfam" id="TIGR00252">
    <property type="entry name" value="YraN family protein"/>
    <property type="match status" value="1"/>
</dbReference>
<dbReference type="CDD" id="cd20736">
    <property type="entry name" value="PoNe_Nuclease"/>
    <property type="match status" value="1"/>
</dbReference>